<sequence>MGRELRLHDPICLCFCWVLWAHRMAVGTKIIPFMGQPSHTLGDKFLLEKSTLSYVPMCFTAAYWVLCG</sequence>
<evidence type="ECO:0000313" key="3">
    <source>
        <dbReference type="EMBL" id="KAK7360268.1"/>
    </source>
</evidence>
<name>A0AAN9MXL1_CANGL</name>
<protein>
    <recommendedName>
        <fullName evidence="5">Secreted protein</fullName>
    </recommendedName>
</protein>
<feature type="chain" id="PRO_5043052996" description="Secreted protein" evidence="2">
    <location>
        <begin position="28"/>
        <end position="68"/>
    </location>
</feature>
<evidence type="ECO:0000256" key="2">
    <source>
        <dbReference type="SAM" id="SignalP"/>
    </source>
</evidence>
<feature type="signal peptide" evidence="2">
    <location>
        <begin position="1"/>
        <end position="27"/>
    </location>
</feature>
<evidence type="ECO:0000313" key="4">
    <source>
        <dbReference type="Proteomes" id="UP001367508"/>
    </source>
</evidence>
<keyword evidence="1" id="KW-1133">Transmembrane helix</keyword>
<dbReference type="AlphaFoldDB" id="A0AAN9MXL1"/>
<keyword evidence="1" id="KW-0812">Transmembrane</keyword>
<dbReference type="Proteomes" id="UP001367508">
    <property type="component" value="Unassembled WGS sequence"/>
</dbReference>
<evidence type="ECO:0000256" key="1">
    <source>
        <dbReference type="SAM" id="Phobius"/>
    </source>
</evidence>
<evidence type="ECO:0008006" key="5">
    <source>
        <dbReference type="Google" id="ProtNLM"/>
    </source>
</evidence>
<keyword evidence="1" id="KW-0472">Membrane</keyword>
<accession>A0AAN9MXL1</accession>
<comment type="caution">
    <text evidence="3">The sequence shown here is derived from an EMBL/GenBank/DDBJ whole genome shotgun (WGS) entry which is preliminary data.</text>
</comment>
<gene>
    <name evidence="3" type="ORF">VNO77_02251</name>
</gene>
<proteinExistence type="predicted"/>
<keyword evidence="2" id="KW-0732">Signal</keyword>
<dbReference type="EMBL" id="JAYMYQ010000001">
    <property type="protein sequence ID" value="KAK7360268.1"/>
    <property type="molecule type" value="Genomic_DNA"/>
</dbReference>
<keyword evidence="4" id="KW-1185">Reference proteome</keyword>
<feature type="transmembrane region" description="Helical" evidence="1">
    <location>
        <begin position="51"/>
        <end position="67"/>
    </location>
</feature>
<reference evidence="3 4" key="1">
    <citation type="submission" date="2024-01" db="EMBL/GenBank/DDBJ databases">
        <title>The genomes of 5 underutilized Papilionoideae crops provide insights into root nodulation and disease resistanc.</title>
        <authorList>
            <person name="Jiang F."/>
        </authorList>
    </citation>
    <scope>NUCLEOTIDE SEQUENCE [LARGE SCALE GENOMIC DNA]</scope>
    <source>
        <strain evidence="3">LVBAO_FW01</strain>
        <tissue evidence="3">Leaves</tissue>
    </source>
</reference>
<organism evidence="3 4">
    <name type="scientific">Canavalia gladiata</name>
    <name type="common">Sword bean</name>
    <name type="synonym">Dolichos gladiatus</name>
    <dbReference type="NCBI Taxonomy" id="3824"/>
    <lineage>
        <taxon>Eukaryota</taxon>
        <taxon>Viridiplantae</taxon>
        <taxon>Streptophyta</taxon>
        <taxon>Embryophyta</taxon>
        <taxon>Tracheophyta</taxon>
        <taxon>Spermatophyta</taxon>
        <taxon>Magnoliopsida</taxon>
        <taxon>eudicotyledons</taxon>
        <taxon>Gunneridae</taxon>
        <taxon>Pentapetalae</taxon>
        <taxon>rosids</taxon>
        <taxon>fabids</taxon>
        <taxon>Fabales</taxon>
        <taxon>Fabaceae</taxon>
        <taxon>Papilionoideae</taxon>
        <taxon>50 kb inversion clade</taxon>
        <taxon>NPAAA clade</taxon>
        <taxon>indigoferoid/millettioid clade</taxon>
        <taxon>Phaseoleae</taxon>
        <taxon>Canavalia</taxon>
    </lineage>
</organism>